<organism evidence="1 2">
    <name type="scientific">Photinus pyralis</name>
    <name type="common">Common eastern firefly</name>
    <name type="synonym">Lampyris pyralis</name>
    <dbReference type="NCBI Taxonomy" id="7054"/>
    <lineage>
        <taxon>Eukaryota</taxon>
        <taxon>Metazoa</taxon>
        <taxon>Ecdysozoa</taxon>
        <taxon>Arthropoda</taxon>
        <taxon>Hexapoda</taxon>
        <taxon>Insecta</taxon>
        <taxon>Pterygota</taxon>
        <taxon>Neoptera</taxon>
        <taxon>Endopterygota</taxon>
        <taxon>Coleoptera</taxon>
        <taxon>Polyphaga</taxon>
        <taxon>Elateriformia</taxon>
        <taxon>Elateroidea</taxon>
        <taxon>Lampyridae</taxon>
        <taxon>Lampyrinae</taxon>
        <taxon>Photinus</taxon>
    </lineage>
</organism>
<evidence type="ECO:0000313" key="1">
    <source>
        <dbReference type="EMBL" id="KAB0802831.1"/>
    </source>
</evidence>
<proteinExistence type="predicted"/>
<gene>
    <name evidence="1" type="ORF">PPYR_05017</name>
</gene>
<accession>A0A5N4AZP4</accession>
<comment type="caution">
    <text evidence="1">The sequence shown here is derived from an EMBL/GenBank/DDBJ whole genome shotgun (WGS) entry which is preliminary data.</text>
</comment>
<keyword evidence="2" id="KW-1185">Reference proteome</keyword>
<protein>
    <submittedName>
        <fullName evidence="1">Uncharacterized protein</fullName>
    </submittedName>
</protein>
<sequence>MGGVVPLVSVDFEVFGRVQGTVWLLLSSVCNVYIQQGYTLRSTVENLQNNWVLLDGLKTLERVQLLVLRKDINPILKQCKCQVINRHLAYFQIEVFVNSAGSTNVSVSGLTGCPISDPPVVK</sequence>
<name>A0A5N4AZP4_PHOPY</name>
<dbReference type="Proteomes" id="UP000327044">
    <property type="component" value="Unassembled WGS sequence"/>
</dbReference>
<evidence type="ECO:0000313" key="2">
    <source>
        <dbReference type="Proteomes" id="UP000327044"/>
    </source>
</evidence>
<dbReference type="InParanoid" id="A0A5N4AZP4"/>
<reference evidence="1 2" key="1">
    <citation type="journal article" date="2018" name="Elife">
        <title>Firefly genomes illuminate parallel origins of bioluminescence in beetles.</title>
        <authorList>
            <person name="Fallon T.R."/>
            <person name="Lower S.E."/>
            <person name="Chang C.H."/>
            <person name="Bessho-Uehara M."/>
            <person name="Martin G.J."/>
            <person name="Bewick A.J."/>
            <person name="Behringer M."/>
            <person name="Debat H.J."/>
            <person name="Wong I."/>
            <person name="Day J.C."/>
            <person name="Suvorov A."/>
            <person name="Silva C.J."/>
            <person name="Stanger-Hall K.F."/>
            <person name="Hall D.W."/>
            <person name="Schmitz R.J."/>
            <person name="Nelson D.R."/>
            <person name="Lewis S.M."/>
            <person name="Shigenobu S."/>
            <person name="Bybee S.M."/>
            <person name="Larracuente A.M."/>
            <person name="Oba Y."/>
            <person name="Weng J.K."/>
        </authorList>
    </citation>
    <scope>NUCLEOTIDE SEQUENCE [LARGE SCALE GENOMIC DNA]</scope>
    <source>
        <strain evidence="1">1611_PpyrPB1</strain>
        <tissue evidence="1">Whole body</tissue>
    </source>
</reference>
<dbReference type="AlphaFoldDB" id="A0A5N4AZP4"/>
<dbReference type="EMBL" id="VVIM01000002">
    <property type="protein sequence ID" value="KAB0802831.1"/>
    <property type="molecule type" value="Genomic_DNA"/>
</dbReference>